<dbReference type="AlphaFoldDB" id="A0A445MSY1"/>
<feature type="domain" description="AMP-dependent synthetase/ligase" evidence="4">
    <location>
        <begin position="23"/>
        <end position="436"/>
    </location>
</feature>
<keyword evidence="1 5" id="KW-0436">Ligase</keyword>
<protein>
    <submittedName>
        <fullName evidence="5">AMP-dependent synthetase and ligase</fullName>
    </submittedName>
</protein>
<dbReference type="PROSITE" id="PS00455">
    <property type="entry name" value="AMP_BINDING"/>
    <property type="match status" value="1"/>
</dbReference>
<dbReference type="InterPro" id="IPR042099">
    <property type="entry name" value="ANL_N_sf"/>
</dbReference>
<gene>
    <name evidence="5" type="ORF">PITCH_A140060</name>
</gene>
<dbReference type="SUPFAM" id="SSF56801">
    <property type="entry name" value="Acetyl-CoA synthetase-like"/>
    <property type="match status" value="1"/>
</dbReference>
<dbReference type="CDD" id="cd05907">
    <property type="entry name" value="VL_LC_FACS_like"/>
    <property type="match status" value="1"/>
</dbReference>
<sequence length="608" mass="67666">MNSQSSHLIVTKDVTSIAGLFFGQVEKYGDSACVACKEAGKYTDISWKRMGEMVRDLASFLISIGIGRADNIAIFSPNRYEWWVTDLAILTIGAVNIPIYATNSAEEGLYVLKHSGARACFVGGREQFDKVLQILSQLPELKFIISYDPVEEEAENVFNFLDALKMGHGYNAQADISERLMAVTPQDLATIIYTSGTTGRPKGVMLSHHNFMSNIRQILADFHQVLSDKDLFLSFLPLSHALERTVGYYLPVTIGAKVAFAENFSTILDNLKEIRPTVIISVPRLYEKIHAGIILALTRASAIEKTVVKRALKLCPENLVHVCNCTRRSGLFRLKYQLAERLVFSELRRAIGMDRLRLAVSGGGPLSVSDAEFFLGIGIAVLEGFGLTETGPVTNVNRPWMIKPGTVGPPLKDTIVKFSDKGEILIKGPQIMSGYYRDEQATRDAFTSDGFLRSGDLGSADADGFLSITGRIKDIIITSGGKCIAPQSLESSLLGSRFIEHACVIGDCRKFVSALVVPALDELRMWAKERGIGFCDNGELIRKEQVLALFQDEIDERMRPFARVERVKKFRLMEIPWSQMTGELTPTLKVKRRFVEEKYKDIIEGMYM</sequence>
<dbReference type="InterPro" id="IPR020845">
    <property type="entry name" value="AMP-binding_CS"/>
</dbReference>
<evidence type="ECO:0000256" key="2">
    <source>
        <dbReference type="ARBA" id="ARBA00022832"/>
    </source>
</evidence>
<organism evidence="5">
    <name type="scientific">uncultured Desulfobacterium sp</name>
    <dbReference type="NCBI Taxonomy" id="201089"/>
    <lineage>
        <taxon>Bacteria</taxon>
        <taxon>Pseudomonadati</taxon>
        <taxon>Thermodesulfobacteriota</taxon>
        <taxon>Desulfobacteria</taxon>
        <taxon>Desulfobacterales</taxon>
        <taxon>Desulfobacteriaceae</taxon>
        <taxon>Desulfobacterium</taxon>
        <taxon>environmental samples</taxon>
    </lineage>
</organism>
<dbReference type="Pfam" id="PF23562">
    <property type="entry name" value="AMP-binding_C_3"/>
    <property type="match status" value="1"/>
</dbReference>
<dbReference type="InterPro" id="IPR000873">
    <property type="entry name" value="AMP-dep_synth/lig_dom"/>
</dbReference>
<dbReference type="PANTHER" id="PTHR43272:SF32">
    <property type="entry name" value="AMP-DEPENDENT SYNTHETASE_LIGASE DOMAIN-CONTAINING PROTEIN"/>
    <property type="match status" value="1"/>
</dbReference>
<dbReference type="EMBL" id="OJIN01000046">
    <property type="protein sequence ID" value="SPD72580.1"/>
    <property type="molecule type" value="Genomic_DNA"/>
</dbReference>
<dbReference type="GO" id="GO:0016020">
    <property type="term" value="C:membrane"/>
    <property type="evidence" value="ECO:0007669"/>
    <property type="project" value="TreeGrafter"/>
</dbReference>
<evidence type="ECO:0000256" key="1">
    <source>
        <dbReference type="ARBA" id="ARBA00022598"/>
    </source>
</evidence>
<evidence type="ECO:0000256" key="3">
    <source>
        <dbReference type="ARBA" id="ARBA00023098"/>
    </source>
</evidence>
<name>A0A445MSY1_9BACT</name>
<keyword evidence="3" id="KW-0443">Lipid metabolism</keyword>
<dbReference type="Pfam" id="PF00501">
    <property type="entry name" value="AMP-binding"/>
    <property type="match status" value="1"/>
</dbReference>
<dbReference type="PANTHER" id="PTHR43272">
    <property type="entry name" value="LONG-CHAIN-FATTY-ACID--COA LIGASE"/>
    <property type="match status" value="1"/>
</dbReference>
<keyword evidence="2" id="KW-0276">Fatty acid metabolism</keyword>
<reference evidence="5" key="1">
    <citation type="submission" date="2018-01" db="EMBL/GenBank/DDBJ databases">
        <authorList>
            <person name="Regsiter A."/>
            <person name="William W."/>
        </authorList>
    </citation>
    <scope>NUCLEOTIDE SEQUENCE</scope>
    <source>
        <strain evidence="5">TRIP AH-1</strain>
    </source>
</reference>
<dbReference type="PRINTS" id="PR00154">
    <property type="entry name" value="AMPBINDING"/>
</dbReference>
<dbReference type="Gene3D" id="3.40.50.12780">
    <property type="entry name" value="N-terminal domain of ligase-like"/>
    <property type="match status" value="1"/>
</dbReference>
<dbReference type="InterPro" id="IPR020459">
    <property type="entry name" value="AMP-binding"/>
</dbReference>
<dbReference type="GO" id="GO:0004467">
    <property type="term" value="F:long-chain fatty acid-CoA ligase activity"/>
    <property type="evidence" value="ECO:0007669"/>
    <property type="project" value="TreeGrafter"/>
</dbReference>
<evidence type="ECO:0000313" key="5">
    <source>
        <dbReference type="EMBL" id="SPD72580.1"/>
    </source>
</evidence>
<accession>A0A445MSY1</accession>
<evidence type="ECO:0000259" key="4">
    <source>
        <dbReference type="Pfam" id="PF00501"/>
    </source>
</evidence>
<proteinExistence type="predicted"/>